<proteinExistence type="predicted"/>
<name>A6WWB0_BRUA4</name>
<keyword evidence="3" id="KW-1185">Reference proteome</keyword>
<evidence type="ECO:0000313" key="3">
    <source>
        <dbReference type="Proteomes" id="UP000002301"/>
    </source>
</evidence>
<gene>
    <name evidence="2" type="ordered locus">Oant_0533</name>
</gene>
<dbReference type="STRING" id="439375.Oant_0533"/>
<evidence type="ECO:0000259" key="1">
    <source>
        <dbReference type="Pfam" id="PF16998"/>
    </source>
</evidence>
<dbReference type="eggNOG" id="COG4520">
    <property type="taxonomic scope" value="Bacteria"/>
</dbReference>
<dbReference type="InterPro" id="IPR032635">
    <property type="entry name" value="Anti_2"/>
</dbReference>
<evidence type="ECO:0000313" key="2">
    <source>
        <dbReference type="EMBL" id="ABS13264.1"/>
    </source>
</evidence>
<dbReference type="PROSITE" id="PS51257">
    <property type="entry name" value="PROKAR_LIPOPROTEIN"/>
    <property type="match status" value="1"/>
</dbReference>
<dbReference type="EMBL" id="CP000758">
    <property type="protein sequence ID" value="ABS13264.1"/>
    <property type="molecule type" value="Genomic_DNA"/>
</dbReference>
<accession>A6WWB0</accession>
<dbReference type="Proteomes" id="UP000002301">
    <property type="component" value="Chromosome 1"/>
</dbReference>
<protein>
    <recommendedName>
        <fullName evidence="1">Surface antigen domain-containing protein</fullName>
    </recommendedName>
</protein>
<organism evidence="2 3">
    <name type="scientific">Brucella anthropi (strain ATCC 49188 / DSM 6882 / CCUG 24695 / JCM 21032 / LMG 3331 / NBRC 15819 / NCTC 12168 / Alc 37)</name>
    <name type="common">Ochrobactrum anthropi</name>
    <dbReference type="NCBI Taxonomy" id="439375"/>
    <lineage>
        <taxon>Bacteria</taxon>
        <taxon>Pseudomonadati</taxon>
        <taxon>Pseudomonadota</taxon>
        <taxon>Alphaproteobacteria</taxon>
        <taxon>Hyphomicrobiales</taxon>
        <taxon>Brucellaceae</taxon>
        <taxon>Brucella/Ochrobactrum group</taxon>
        <taxon>Brucella</taxon>
    </lineage>
</organism>
<sequence length="190" mass="20454">MLRFRFVYLSGTLLVNSSSLIIPASLACKNKGIALAVETLRHKDNLWSLSCRANALRKAVIGICILSLAGCAMGGVSIEKAVPDSSTITGSVKQPQPVETDTGKLSDQSAIRNVVSALNFTEWGKKPVPWANPDTGSQGTITTIAENSKNNQLCREFETSREAFDGVSIYRGETCMQRGGQWTVTSFAPI</sequence>
<dbReference type="HOGENOM" id="CLU_142091_0_0_5"/>
<dbReference type="Pfam" id="PF16998">
    <property type="entry name" value="17kDa_Anti_2"/>
    <property type="match status" value="1"/>
</dbReference>
<dbReference type="AlphaFoldDB" id="A6WWB0"/>
<reference evidence="2 3" key="1">
    <citation type="journal article" date="2011" name="J. Bacteriol.">
        <title>Genome of Ochrobactrum anthropi ATCC 49188 T, a versatile opportunistic pathogen and symbiont of several eukaryotic hosts.</title>
        <authorList>
            <person name="Chain P.S."/>
            <person name="Lang D.M."/>
            <person name="Comerci D.J."/>
            <person name="Malfatti S.A."/>
            <person name="Vergez L.M."/>
            <person name="Shin M."/>
            <person name="Ugalde R.A."/>
            <person name="Garcia E."/>
            <person name="Tolmasky M.E."/>
        </authorList>
    </citation>
    <scope>NUCLEOTIDE SEQUENCE [LARGE SCALE GENOMIC DNA]</scope>
    <source>
        <strain evidence="3">ATCC 49188 / DSM 6882 / CCUG 24695 / JCM 21032 / LMG 3331 / NBRC 15819 / NCTC 12168 / Alc 37</strain>
    </source>
</reference>
<feature type="domain" description="Surface antigen" evidence="1">
    <location>
        <begin position="76"/>
        <end position="190"/>
    </location>
</feature>
<dbReference type="KEGG" id="oan:Oant_0533"/>